<dbReference type="EC" id="3.4.19.12" evidence="11 15"/>
<evidence type="ECO:0000256" key="9">
    <source>
        <dbReference type="ARBA" id="ARBA00022807"/>
    </source>
</evidence>
<dbReference type="CDD" id="cd02658">
    <property type="entry name" value="Peptidase_C19B"/>
    <property type="match status" value="1"/>
</dbReference>
<evidence type="ECO:0000256" key="4">
    <source>
        <dbReference type="ARBA" id="ARBA00022723"/>
    </source>
</evidence>
<keyword evidence="8 11" id="KW-0378">Hydrolase</keyword>
<evidence type="ECO:0000256" key="12">
    <source>
        <dbReference type="PIRSR" id="PIRSR016308-1"/>
    </source>
</evidence>
<comment type="caution">
    <text evidence="19">The sequence shown here is derived from an EMBL/GenBank/DDBJ whole genome shotgun (WGS) entry which is preliminary data.</text>
</comment>
<evidence type="ECO:0000256" key="3">
    <source>
        <dbReference type="ARBA" id="ARBA00022670"/>
    </source>
</evidence>
<feature type="binding site" evidence="13">
    <location>
        <position position="186"/>
    </location>
    <ligand>
        <name>Zn(2+)</name>
        <dbReference type="ChEBI" id="CHEBI:29105"/>
    </ligand>
</feature>
<dbReference type="GO" id="GO:0008270">
    <property type="term" value="F:zinc ion binding"/>
    <property type="evidence" value="ECO:0007669"/>
    <property type="project" value="UniProtKB-UniRule"/>
</dbReference>
<proteinExistence type="inferred from homology"/>
<gene>
    <name evidence="19" type="ORF">KGF56_002809</name>
</gene>
<dbReference type="PIRSF" id="PIRSF016308">
    <property type="entry name" value="UBP"/>
    <property type="match status" value="1"/>
</dbReference>
<evidence type="ECO:0000256" key="13">
    <source>
        <dbReference type="PIRSR" id="PIRSR016308-3"/>
    </source>
</evidence>
<evidence type="ECO:0000256" key="14">
    <source>
        <dbReference type="PROSITE-ProRule" id="PRU00502"/>
    </source>
</evidence>
<dbReference type="InterPro" id="IPR038765">
    <property type="entry name" value="Papain-like_cys_pep_sf"/>
</dbReference>
<keyword evidence="4 11" id="KW-0479">Metal-binding</keyword>
<dbReference type="PROSITE" id="PS50235">
    <property type="entry name" value="USP_3"/>
    <property type="match status" value="1"/>
</dbReference>
<reference evidence="19" key="1">
    <citation type="journal article" date="2022" name="DNA Res.">
        <title>Genome analysis of five recently described species of the CUG-Ser clade uncovers Candida theae as a new hybrid lineage with pathogenic potential in the Candida parapsilosis species complex.</title>
        <authorList>
            <person name="Mixao V."/>
            <person name="Del Olmo V."/>
            <person name="Hegedusova E."/>
            <person name="Saus E."/>
            <person name="Pryszcz L."/>
            <person name="Cillingova A."/>
            <person name="Nosek J."/>
            <person name="Gabaldon T."/>
        </authorList>
    </citation>
    <scope>NUCLEOTIDE SEQUENCE</scope>
    <source>
        <strain evidence="19">CBS 10844</strain>
    </source>
</reference>
<feature type="domain" description="UBA" evidence="16">
    <location>
        <begin position="582"/>
        <end position="623"/>
    </location>
</feature>
<dbReference type="SUPFAM" id="SSF46934">
    <property type="entry name" value="UBA-like"/>
    <property type="match status" value="1"/>
</dbReference>
<dbReference type="InterPro" id="IPR013083">
    <property type="entry name" value="Znf_RING/FYVE/PHD"/>
</dbReference>
<comment type="similarity">
    <text evidence="2 11 15">Belongs to the peptidase C19 family.</text>
</comment>
<dbReference type="GO" id="GO:0005829">
    <property type="term" value="C:cytosol"/>
    <property type="evidence" value="ECO:0007669"/>
    <property type="project" value="TreeGrafter"/>
</dbReference>
<feature type="binding site" evidence="13">
    <location>
        <position position="203"/>
    </location>
    <ligand>
        <name>Zn(2+)</name>
        <dbReference type="ChEBI" id="CHEBI:29105"/>
    </ligand>
</feature>
<dbReference type="PROSITE" id="PS00973">
    <property type="entry name" value="USP_2"/>
    <property type="match status" value="1"/>
</dbReference>
<name>A0AAI9SWT4_9ASCO</name>
<dbReference type="SUPFAM" id="SSF57850">
    <property type="entry name" value="RING/U-box"/>
    <property type="match status" value="1"/>
</dbReference>
<dbReference type="PROSITE" id="PS50271">
    <property type="entry name" value="ZF_UBP"/>
    <property type="match status" value="1"/>
</dbReference>
<dbReference type="SMART" id="SM00165">
    <property type="entry name" value="UBA"/>
    <property type="match status" value="2"/>
</dbReference>
<keyword evidence="9 11" id="KW-0788">Thiol protease</keyword>
<evidence type="ECO:0000313" key="19">
    <source>
        <dbReference type="EMBL" id="KAI3404412.2"/>
    </source>
</evidence>
<dbReference type="InterPro" id="IPR015940">
    <property type="entry name" value="UBA"/>
</dbReference>
<dbReference type="InterPro" id="IPR018200">
    <property type="entry name" value="USP_CS"/>
</dbReference>
<feature type="active site" description="Proton acceptor" evidence="12">
    <location>
        <position position="740"/>
    </location>
</feature>
<dbReference type="Gene3D" id="1.10.8.10">
    <property type="entry name" value="DNA helicase RuvA subunit, C-terminal domain"/>
    <property type="match status" value="2"/>
</dbReference>
<dbReference type="GO" id="GO:0004843">
    <property type="term" value="F:cysteine-type deubiquitinase activity"/>
    <property type="evidence" value="ECO:0007669"/>
    <property type="project" value="UniProtKB-UniRule"/>
</dbReference>
<dbReference type="InterPro" id="IPR016652">
    <property type="entry name" value="Ubiquitinyl_hydrolase"/>
</dbReference>
<evidence type="ECO:0000256" key="10">
    <source>
        <dbReference type="ARBA" id="ARBA00022833"/>
    </source>
</evidence>
<evidence type="ECO:0000256" key="15">
    <source>
        <dbReference type="RuleBase" id="RU366025"/>
    </source>
</evidence>
<evidence type="ECO:0000256" key="2">
    <source>
        <dbReference type="ARBA" id="ARBA00009085"/>
    </source>
</evidence>
<dbReference type="InterPro" id="IPR009060">
    <property type="entry name" value="UBA-like_sf"/>
</dbReference>
<evidence type="ECO:0000256" key="8">
    <source>
        <dbReference type="ARBA" id="ARBA00022801"/>
    </source>
</evidence>
<dbReference type="InterPro" id="IPR001394">
    <property type="entry name" value="Peptidase_C19_UCH"/>
</dbReference>
<feature type="domain" description="UBP-type" evidence="18">
    <location>
        <begin position="162"/>
        <end position="271"/>
    </location>
</feature>
<dbReference type="Proteomes" id="UP001202479">
    <property type="component" value="Unassembled WGS sequence"/>
</dbReference>
<evidence type="ECO:0000259" key="16">
    <source>
        <dbReference type="PROSITE" id="PS50030"/>
    </source>
</evidence>
<feature type="domain" description="UBA" evidence="16">
    <location>
        <begin position="641"/>
        <end position="681"/>
    </location>
</feature>
<evidence type="ECO:0000259" key="17">
    <source>
        <dbReference type="PROSITE" id="PS50235"/>
    </source>
</evidence>
<dbReference type="Pfam" id="PF17807">
    <property type="entry name" value="zf-UBP_var"/>
    <property type="match status" value="1"/>
</dbReference>
<dbReference type="InterPro" id="IPR050164">
    <property type="entry name" value="Peptidase_C19"/>
</dbReference>
<dbReference type="SMART" id="SM00290">
    <property type="entry name" value="ZnF_UBP"/>
    <property type="match status" value="1"/>
</dbReference>
<dbReference type="CDD" id="cd14385">
    <property type="entry name" value="UBA1_spUBP14_like"/>
    <property type="match status" value="1"/>
</dbReference>
<dbReference type="RefSeq" id="XP_049180157.1">
    <property type="nucleotide sequence ID" value="XM_049324078.1"/>
</dbReference>
<dbReference type="GeneID" id="73380426"/>
<dbReference type="PANTHER" id="PTHR24006">
    <property type="entry name" value="UBIQUITIN CARBOXYL-TERMINAL HYDROLASE"/>
    <property type="match status" value="1"/>
</dbReference>
<keyword evidence="10 11" id="KW-0862">Zinc</keyword>
<dbReference type="Gene3D" id="3.30.40.10">
    <property type="entry name" value="Zinc/RING finger domain, C3HC4 (zinc finger)"/>
    <property type="match status" value="2"/>
</dbReference>
<feature type="domain" description="USP" evidence="17">
    <location>
        <begin position="313"/>
        <end position="786"/>
    </location>
</feature>
<dbReference type="PROSITE" id="PS50030">
    <property type="entry name" value="UBA"/>
    <property type="match status" value="2"/>
</dbReference>
<dbReference type="GO" id="GO:0005634">
    <property type="term" value="C:nucleus"/>
    <property type="evidence" value="ECO:0007669"/>
    <property type="project" value="TreeGrafter"/>
</dbReference>
<dbReference type="PROSITE" id="PS00972">
    <property type="entry name" value="USP_1"/>
    <property type="match status" value="1"/>
</dbReference>
<dbReference type="InterPro" id="IPR028889">
    <property type="entry name" value="USP"/>
</dbReference>
<organism evidence="19 20">
    <name type="scientific">Candida oxycetoniae</name>
    <dbReference type="NCBI Taxonomy" id="497107"/>
    <lineage>
        <taxon>Eukaryota</taxon>
        <taxon>Fungi</taxon>
        <taxon>Dikarya</taxon>
        <taxon>Ascomycota</taxon>
        <taxon>Saccharomycotina</taxon>
        <taxon>Pichiomycetes</taxon>
        <taxon>Debaryomycetaceae</taxon>
        <taxon>Candida/Lodderomyces clade</taxon>
        <taxon>Candida</taxon>
    </lineage>
</organism>
<feature type="binding site" evidence="13">
    <location>
        <position position="183"/>
    </location>
    <ligand>
        <name>Zn(2+)</name>
        <dbReference type="ChEBI" id="CHEBI:29105"/>
    </ligand>
</feature>
<dbReference type="PANTHER" id="PTHR24006:SF664">
    <property type="entry name" value="UBIQUITIN CARBOXYL-TERMINAL HYDROLASE"/>
    <property type="match status" value="1"/>
</dbReference>
<keyword evidence="7 11" id="KW-0833">Ubl conjugation pathway</keyword>
<evidence type="ECO:0000259" key="18">
    <source>
        <dbReference type="PROSITE" id="PS50271"/>
    </source>
</evidence>
<evidence type="ECO:0000256" key="5">
    <source>
        <dbReference type="ARBA" id="ARBA00022737"/>
    </source>
</evidence>
<sequence length="794" mass="90079">MSLELPPGIPGSVLPSVKIYKNDCMYCYDTAENNELGLDIDLKTYKAYSRNKDFNFTRQNYERTGNYLYLNIKKTLKPQEEVNKLLYDDKGEKNCKIQKLEVKNVKEDEYYVTSIGIYNVKEDKLYSREQISAEFQRLIDQILEANSSSKVEEIKQWEQEIEPCPHSIDLHPDIVEKVDLTKCSKCGLKENLWICLHCGALGCGRQQFGSSLEGNGHALAHYENNPTHPVALKLGSLSSNPDSCDAYCYQCNDEVKVPDLAIKLEKFGIDLSVATKTEKSLVELNIDQNMNWDFKLEGVAGEKLAPVYGRGFTGIQNLGNSCYMNSVLQALFDLEAYQEFFKNLTFDLEADPAQDLTTQLIKLYDGLYSGRYSVPGSLKGEDYQLGIKPSTFKTLVAKNHEEFQTQKQQDAFEFLQYFLGKGDQQFGMKLNRSLKFLFANKVICAHCKHGSITSELLDNISVPIEEKNAVNMEDSAYEKTNLERSLELLSEKETIDGYKCENCSVEPGQAFKSGGFATFPKNLIISVQRIKLVNWTPTKVDVPIEIPYSLDLSKFRAPKFDDDEIEKANVVKTQEETETRFEPNEGLLNVLQDMGFPQVRCINALYATGNQNAEEAMNWIFAHMEEPEIDKPLVSSGGQQSDDEEVLENLIAMGFSRALSEKALHLNGRDPNAAVEWLFANPNDDGVLPAHVKPVIDVKKEEKTLIEDLEREIDTNTDTDSLYRLKSVICHKGSSPHTGHYVVFVRRFIEGDWKWVLFNDEKVVVCDENNLAEIERNGYIYIFGKTTPPSSRAR</sequence>
<dbReference type="InterPro" id="IPR041432">
    <property type="entry name" value="UBP13_Znf-UBP_var"/>
</dbReference>
<evidence type="ECO:0000256" key="7">
    <source>
        <dbReference type="ARBA" id="ARBA00022786"/>
    </source>
</evidence>
<evidence type="ECO:0000313" key="20">
    <source>
        <dbReference type="Proteomes" id="UP001202479"/>
    </source>
</evidence>
<evidence type="ECO:0000256" key="6">
    <source>
        <dbReference type="ARBA" id="ARBA00022771"/>
    </source>
</evidence>
<keyword evidence="5" id="KW-0677">Repeat</keyword>
<feature type="binding site" evidence="13">
    <location>
        <position position="217"/>
    </location>
    <ligand>
        <name>Zn(2+)</name>
        <dbReference type="ChEBI" id="CHEBI:29105"/>
    </ligand>
</feature>
<accession>A0AAI9SWT4</accession>
<evidence type="ECO:0000256" key="11">
    <source>
        <dbReference type="PIRNR" id="PIRNR016308"/>
    </source>
</evidence>
<protein>
    <recommendedName>
        <fullName evidence="11 15">Ubiquitin carboxyl-terminal hydrolase</fullName>
        <ecNumber evidence="11 15">3.4.19.12</ecNumber>
    </recommendedName>
</protein>
<comment type="catalytic activity">
    <reaction evidence="1 11 15">
        <text>Thiol-dependent hydrolysis of ester, thioester, amide, peptide and isopeptide bonds formed by the C-terminal Gly of ubiquitin (a 76-residue protein attached to proteins as an intracellular targeting signal).</text>
        <dbReference type="EC" id="3.4.19.12"/>
    </reaction>
</comment>
<dbReference type="SUPFAM" id="SSF54001">
    <property type="entry name" value="Cysteine proteinases"/>
    <property type="match status" value="1"/>
</dbReference>
<keyword evidence="3 11" id="KW-0645">Protease</keyword>
<evidence type="ECO:0000256" key="1">
    <source>
        <dbReference type="ARBA" id="ARBA00000707"/>
    </source>
</evidence>
<dbReference type="Pfam" id="PF00443">
    <property type="entry name" value="UCH"/>
    <property type="match status" value="1"/>
</dbReference>
<dbReference type="AlphaFoldDB" id="A0AAI9SWT4"/>
<dbReference type="GO" id="GO:0016579">
    <property type="term" value="P:protein deubiquitination"/>
    <property type="evidence" value="ECO:0007669"/>
    <property type="project" value="InterPro"/>
</dbReference>
<keyword evidence="20" id="KW-1185">Reference proteome</keyword>
<dbReference type="GO" id="GO:0006508">
    <property type="term" value="P:proteolysis"/>
    <property type="evidence" value="ECO:0007669"/>
    <property type="project" value="UniProtKB-KW"/>
</dbReference>
<dbReference type="EMBL" id="JAHUZD010000103">
    <property type="protein sequence ID" value="KAI3404412.2"/>
    <property type="molecule type" value="Genomic_DNA"/>
</dbReference>
<dbReference type="InterPro" id="IPR001607">
    <property type="entry name" value="Znf_UBP"/>
</dbReference>
<dbReference type="Pfam" id="PF00627">
    <property type="entry name" value="UBA"/>
    <property type="match status" value="2"/>
</dbReference>
<keyword evidence="6 14" id="KW-0863">Zinc-finger</keyword>
<feature type="active site" description="Nucleophile" evidence="12">
    <location>
        <position position="322"/>
    </location>
</feature>
<dbReference type="Gene3D" id="3.90.70.10">
    <property type="entry name" value="Cysteine proteinases"/>
    <property type="match status" value="1"/>
</dbReference>
<dbReference type="Pfam" id="PF02148">
    <property type="entry name" value="zf-UBP"/>
    <property type="match status" value="1"/>
</dbReference>